<evidence type="ECO:0000256" key="6">
    <source>
        <dbReference type="ARBA" id="ARBA00047606"/>
    </source>
</evidence>
<accession>I2BH28</accession>
<dbReference type="PANTHER" id="PTHR48046:SF1">
    <property type="entry name" value="GLYCOSYLTRANSFERASE-RELATED"/>
    <property type="match status" value="1"/>
</dbReference>
<dbReference type="PANTHER" id="PTHR48046">
    <property type="entry name" value="UDP-GLYCOSYLTRANSFERASE 72E1"/>
    <property type="match status" value="1"/>
</dbReference>
<evidence type="ECO:0000313" key="7">
    <source>
        <dbReference type="EMBL" id="AFJ52924.1"/>
    </source>
</evidence>
<organism evidence="7">
    <name type="scientific">Linum usitatissimum</name>
    <name type="common">Flax</name>
    <name type="synonym">Linum humile</name>
    <dbReference type="NCBI Taxonomy" id="4006"/>
    <lineage>
        <taxon>Eukaryota</taxon>
        <taxon>Viridiplantae</taxon>
        <taxon>Streptophyta</taxon>
        <taxon>Embryophyta</taxon>
        <taxon>Tracheophyta</taxon>
        <taxon>Spermatophyta</taxon>
        <taxon>Magnoliopsida</taxon>
        <taxon>eudicotyledons</taxon>
        <taxon>Gunneridae</taxon>
        <taxon>Pentapetalae</taxon>
        <taxon>rosids</taxon>
        <taxon>fabids</taxon>
        <taxon>Malpighiales</taxon>
        <taxon>Linaceae</taxon>
        <taxon>Linum</taxon>
    </lineage>
</organism>
<comment type="catalytic activity">
    <reaction evidence="6">
        <text>an anthocyanidin + UDP-alpha-D-glucose + H(+) = an anthocyanidin 3-O-beta-D-glucoside + UDP</text>
        <dbReference type="Rhea" id="RHEA:20093"/>
        <dbReference type="ChEBI" id="CHEBI:15378"/>
        <dbReference type="ChEBI" id="CHEBI:16307"/>
        <dbReference type="ChEBI" id="CHEBI:58223"/>
        <dbReference type="ChEBI" id="CHEBI:58885"/>
        <dbReference type="ChEBI" id="CHEBI:143576"/>
        <dbReference type="EC" id="2.4.1.115"/>
    </reaction>
</comment>
<dbReference type="Gene3D" id="3.40.50.2000">
    <property type="entry name" value="Glycogen Phosphorylase B"/>
    <property type="match status" value="2"/>
</dbReference>
<keyword evidence="4" id="KW-0328">Glycosyltransferase</keyword>
<comment type="similarity">
    <text evidence="2">Belongs to the UDP-glycosyltransferase family.</text>
</comment>
<evidence type="ECO:0000256" key="3">
    <source>
        <dbReference type="ARBA" id="ARBA00012585"/>
    </source>
</evidence>
<evidence type="ECO:0000256" key="5">
    <source>
        <dbReference type="ARBA" id="ARBA00022679"/>
    </source>
</evidence>
<dbReference type="EC" id="2.4.1.115" evidence="3"/>
<sequence length="501" mass="55209">METSTVDVDHHPQPPHIVLLASPGTGHLIPVLELGIRLVTHHNSTVTVFVVAVDHSSPAEAALILDATARAHYSSKNILFNVVKLPAPDISNLVDQEAAVVTRICVLMRETKPTLRSAMRSLEVLPAALVVDLFGTESFVIADEMGIGKYLLGTSNAWFTALTLHTPALDKEVDGQYVDQTEPLTIPGCRLVRPDEVVDPMLDRNDMQYVEYKRIGAEFAKADAILINTWEDLEPSTLAALRNDKFFGGSVIKGDVLSIGPLVRPSNNNQKGPTDDDELFSWLDKQPKQSVIYVSFGSAGTLSTHQLNELAHGLELSKQRFVWVVRRPTDFKDSAYFTFGGSDEIPGRLNYLPDGFLERTRDVGMVVPNWAPQAEVLCHPSVGWFLSHCGWNSTLESVTNNVPMVVWPMYAEQRMNSTLLAEELKVAARTKTMPWRGVVGREEIGELVKKVMVGEEGVLIREKVNEVKCSGEKALKEGSGSSFKALASVVDKCACRYATKF</sequence>
<comment type="pathway">
    <text evidence="1">Pigment biosynthesis; anthocyanin biosynthesis.</text>
</comment>
<dbReference type="CDD" id="cd03784">
    <property type="entry name" value="GT1_Gtf-like"/>
    <property type="match status" value="1"/>
</dbReference>
<keyword evidence="5 7" id="KW-0808">Transferase</keyword>
<name>I2BH28_LINUS</name>
<dbReference type="SUPFAM" id="SSF53756">
    <property type="entry name" value="UDP-Glycosyltransferase/glycogen phosphorylase"/>
    <property type="match status" value="1"/>
</dbReference>
<protein>
    <recommendedName>
        <fullName evidence="3">anthocyanidin 3-O-glucosyltransferase</fullName>
        <ecNumber evidence="3">2.4.1.115</ecNumber>
    </recommendedName>
</protein>
<dbReference type="AlphaFoldDB" id="I2BH28"/>
<proteinExistence type="inferred from homology"/>
<gene>
    <name evidence="7" type="primary">UGT72R1</name>
</gene>
<dbReference type="InterPro" id="IPR002213">
    <property type="entry name" value="UDP_glucos_trans"/>
</dbReference>
<dbReference type="Pfam" id="PF00201">
    <property type="entry name" value="UDPGT"/>
    <property type="match status" value="1"/>
</dbReference>
<dbReference type="EMBL" id="JN088297">
    <property type="protein sequence ID" value="AFJ52924.1"/>
    <property type="molecule type" value="Genomic_DNA"/>
</dbReference>
<dbReference type="GO" id="GO:0047213">
    <property type="term" value="F:anthocyanidin 3-O-glucosyltransferase activity"/>
    <property type="evidence" value="ECO:0007669"/>
    <property type="project" value="UniProtKB-EC"/>
</dbReference>
<evidence type="ECO:0000256" key="4">
    <source>
        <dbReference type="ARBA" id="ARBA00022676"/>
    </source>
</evidence>
<dbReference type="FunFam" id="3.40.50.2000:FF:000056">
    <property type="entry name" value="Glycosyltransferase"/>
    <property type="match status" value="1"/>
</dbReference>
<reference evidence="7" key="1">
    <citation type="journal article" date="2012" name="BMC Genomics">
        <title>Phylogenomic analysis of UDP glycosyltransferase 1 multigene family in Linum usitatissimum identified genes with varied expression patterns.</title>
        <authorList>
            <person name="Barvkar V.T."/>
            <person name="Pardeshi V.C."/>
            <person name="Kale S.M."/>
            <person name="Kadoo N.Y."/>
            <person name="Gupta V.S."/>
        </authorList>
    </citation>
    <scope>NUCLEOTIDE SEQUENCE</scope>
</reference>
<evidence type="ECO:0000256" key="1">
    <source>
        <dbReference type="ARBA" id="ARBA00004935"/>
    </source>
</evidence>
<evidence type="ECO:0000256" key="2">
    <source>
        <dbReference type="ARBA" id="ARBA00009995"/>
    </source>
</evidence>